<keyword evidence="2" id="KW-1185">Reference proteome</keyword>
<evidence type="ECO:0000313" key="2">
    <source>
        <dbReference type="Proteomes" id="UP000544090"/>
    </source>
</evidence>
<dbReference type="AlphaFoldDB" id="A0A7X6K7T4"/>
<proteinExistence type="predicted"/>
<reference evidence="1 2" key="1">
    <citation type="submission" date="2020-04" db="EMBL/GenBank/DDBJ databases">
        <title>Arthrobacter sp. nov.</title>
        <authorList>
            <person name="Liu S."/>
        </authorList>
    </citation>
    <scope>NUCLEOTIDE SEQUENCE [LARGE SCALE GENOMIC DNA]</scope>
    <source>
        <strain evidence="1 2">E918</strain>
    </source>
</reference>
<organism evidence="1 2">
    <name type="scientific">Arthrobacter mobilis</name>
    <dbReference type="NCBI Taxonomy" id="2724944"/>
    <lineage>
        <taxon>Bacteria</taxon>
        <taxon>Bacillati</taxon>
        <taxon>Actinomycetota</taxon>
        <taxon>Actinomycetes</taxon>
        <taxon>Micrococcales</taxon>
        <taxon>Micrococcaceae</taxon>
        <taxon>Arthrobacter</taxon>
    </lineage>
</organism>
<comment type="caution">
    <text evidence="1">The sequence shown here is derived from an EMBL/GenBank/DDBJ whole genome shotgun (WGS) entry which is preliminary data.</text>
</comment>
<gene>
    <name evidence="1" type="ORF">HGG74_19975</name>
</gene>
<dbReference type="EMBL" id="JAAZSQ010000034">
    <property type="protein sequence ID" value="NKX56754.1"/>
    <property type="molecule type" value="Genomic_DNA"/>
</dbReference>
<name>A0A7X6K7T4_9MICC</name>
<dbReference type="Proteomes" id="UP000544090">
    <property type="component" value="Unassembled WGS sequence"/>
</dbReference>
<protein>
    <submittedName>
        <fullName evidence="1">Uncharacterized protein</fullName>
    </submittedName>
</protein>
<evidence type="ECO:0000313" key="1">
    <source>
        <dbReference type="EMBL" id="NKX56754.1"/>
    </source>
</evidence>
<dbReference type="RefSeq" id="WP_168489223.1">
    <property type="nucleotide sequence ID" value="NZ_JAAZSQ010000034.1"/>
</dbReference>
<accession>A0A7X6K7T4</accession>
<sequence length="210" mass="22055">MGVVLAGYSIYVRPDLLQVFWDGMQAGDFITDAVAAINTSRRTGRRVLVEAGGVRIRRGCRQQRAMPDARGAPAAGMAGAALGGGIRLRRHRFRSRQVSARYDVWQGGYSLGGAEVFPLIGHAVGNIGTYGNGIGIVTVPGDECPVSSAGHGQGADFFMGGVRLFLEGMPTGSGSCFEGGFAKVVCHGRCFRVRGAESRPSPVKVPWAGG</sequence>